<organism evidence="1 2">
    <name type="scientific">Entomophthora muscae</name>
    <dbReference type="NCBI Taxonomy" id="34485"/>
    <lineage>
        <taxon>Eukaryota</taxon>
        <taxon>Fungi</taxon>
        <taxon>Fungi incertae sedis</taxon>
        <taxon>Zoopagomycota</taxon>
        <taxon>Entomophthoromycotina</taxon>
        <taxon>Entomophthoromycetes</taxon>
        <taxon>Entomophthorales</taxon>
        <taxon>Entomophthoraceae</taxon>
        <taxon>Entomophthora</taxon>
    </lineage>
</organism>
<proteinExistence type="predicted"/>
<protein>
    <submittedName>
        <fullName evidence="1">Uncharacterized protein</fullName>
    </submittedName>
</protein>
<sequence>MDNKCSLSFILNQPAEWTSGKPAVRSRRKHFEVHRIYKCIAPGCDKSYGTLNHLNTHVRAKGHGKKRDPIEFVHVRRAKQAQEQLLHSFFGYTFYSSH</sequence>
<evidence type="ECO:0000313" key="1">
    <source>
        <dbReference type="EMBL" id="KAJ9076562.1"/>
    </source>
</evidence>
<dbReference type="Proteomes" id="UP001165960">
    <property type="component" value="Unassembled WGS sequence"/>
</dbReference>
<reference evidence="1" key="1">
    <citation type="submission" date="2022-04" db="EMBL/GenBank/DDBJ databases">
        <title>Genome of the entomopathogenic fungus Entomophthora muscae.</title>
        <authorList>
            <person name="Elya C."/>
            <person name="Lovett B.R."/>
            <person name="Lee E."/>
            <person name="Macias A.M."/>
            <person name="Hajek A.E."/>
            <person name="De Bivort B.L."/>
            <person name="Kasson M.T."/>
            <person name="De Fine Licht H.H."/>
            <person name="Stajich J.E."/>
        </authorList>
    </citation>
    <scope>NUCLEOTIDE SEQUENCE</scope>
    <source>
        <strain evidence="1">Berkeley</strain>
    </source>
</reference>
<name>A0ACC2TQS1_9FUNG</name>
<comment type="caution">
    <text evidence="1">The sequence shown here is derived from an EMBL/GenBank/DDBJ whole genome shotgun (WGS) entry which is preliminary data.</text>
</comment>
<accession>A0ACC2TQS1</accession>
<gene>
    <name evidence="1" type="ORF">DSO57_1024887</name>
</gene>
<dbReference type="EMBL" id="QTSX02002266">
    <property type="protein sequence ID" value="KAJ9076562.1"/>
    <property type="molecule type" value="Genomic_DNA"/>
</dbReference>
<keyword evidence="2" id="KW-1185">Reference proteome</keyword>
<evidence type="ECO:0000313" key="2">
    <source>
        <dbReference type="Proteomes" id="UP001165960"/>
    </source>
</evidence>